<dbReference type="InterPro" id="IPR003918">
    <property type="entry name" value="NADH_UbQ_OxRdtase"/>
</dbReference>
<keyword evidence="1" id="KW-0472">Membrane</keyword>
<feature type="transmembrane region" description="Helical" evidence="1">
    <location>
        <begin position="115"/>
        <end position="139"/>
    </location>
</feature>
<gene>
    <name evidence="3" type="ORF">AC482_02080</name>
</gene>
<name>A0A0M0BRK2_9ARCH</name>
<dbReference type="InterPro" id="IPR001750">
    <property type="entry name" value="ND/Mrp_TM"/>
</dbReference>
<evidence type="ECO:0000313" key="4">
    <source>
        <dbReference type="Proteomes" id="UP000037210"/>
    </source>
</evidence>
<proteinExistence type="predicted"/>
<feature type="transmembrane region" description="Helical" evidence="1">
    <location>
        <begin position="330"/>
        <end position="351"/>
    </location>
</feature>
<evidence type="ECO:0000313" key="3">
    <source>
        <dbReference type="EMBL" id="KON31054.1"/>
    </source>
</evidence>
<feature type="transmembrane region" description="Helical" evidence="1">
    <location>
        <begin position="194"/>
        <end position="216"/>
    </location>
</feature>
<dbReference type="PANTHER" id="PTHR43373:SF1">
    <property type="entry name" value="NA(+)_H(+) ANTIPORTER SUBUNIT A"/>
    <property type="match status" value="1"/>
</dbReference>
<accession>A0A0M0BRK2</accession>
<dbReference type="Proteomes" id="UP000037210">
    <property type="component" value="Unassembled WGS sequence"/>
</dbReference>
<feature type="transmembrane region" description="Helical" evidence="1">
    <location>
        <begin position="151"/>
        <end position="170"/>
    </location>
</feature>
<feature type="domain" description="NADH:quinone oxidoreductase/Mrp antiporter transmembrane" evidence="2">
    <location>
        <begin position="37"/>
        <end position="340"/>
    </location>
</feature>
<feature type="transmembrane region" description="Helical" evidence="1">
    <location>
        <begin position="74"/>
        <end position="95"/>
    </location>
</feature>
<sequence>MYYLSPYNKAYKVDWKFNRSYSFILLFNGAMLGTLFSSNLFSLIVFWELVSVCSYALISFWNEDQFCLWAAMKCFIMTHVGSMALLMATIVIYFVTGTFEIFEIGQKIPLGEPALWIIFPLLLLVVLPKTVLFPLHTWLPDGTVAPTSATVLFHVCGFEIGVYVIIRFFFDVFHAHIFSAPTIPLPLLFGNCSIWSFIISLIGAITLIIGALNGIIENDFKRIVAYSTISQLGYIVLAAGLTTPLGAIASIFHMISHALCCGLLFLCAGAVIYATGKHDINEMGGLYQHMTITAICGFIGIISLSTVPLFSDFASKYLIFHAIINSRATFFTIIAFLGCVLNTAIAIRLLHSVFMQKTAESSMAFQIKDPPISMLAPMILISLVLIIFGVAPMIPLNSLVIPAVEQIGSSVYIVSRLWLIETPLGFWNPAAVAIFMFTLSAVFFRMIFYSRKAAVVYPKSASEETLKPFLCGEDSNLLDGPHGHHFYHALTNVLKVDRISHASNIDRAYIALSTKFFNLCFKLLRLDIRQRYFSAVSTFIIGSLIILLIAVLVG</sequence>
<feature type="transmembrane region" description="Helical" evidence="1">
    <location>
        <begin position="372"/>
        <end position="394"/>
    </location>
</feature>
<feature type="transmembrane region" description="Helical" evidence="1">
    <location>
        <begin position="44"/>
        <end position="62"/>
    </location>
</feature>
<organism evidence="3 4">
    <name type="scientific">miscellaneous Crenarchaeota group-15 archaeon DG-45</name>
    <dbReference type="NCBI Taxonomy" id="1685127"/>
    <lineage>
        <taxon>Archaea</taxon>
        <taxon>Candidatus Bathyarchaeota</taxon>
        <taxon>MCG-15</taxon>
    </lineage>
</organism>
<reference evidence="3 4" key="1">
    <citation type="submission" date="2015-06" db="EMBL/GenBank/DDBJ databases">
        <title>New insights into the roles of widespread benthic archaea in carbon and nitrogen cycling.</title>
        <authorList>
            <person name="Lazar C.S."/>
            <person name="Baker B.J."/>
            <person name="Seitz K.W."/>
            <person name="Hyde A.S."/>
            <person name="Dick G.J."/>
            <person name="Hinrichs K.-U."/>
            <person name="Teske A.P."/>
        </authorList>
    </citation>
    <scope>NUCLEOTIDE SEQUENCE [LARGE SCALE GENOMIC DNA]</scope>
    <source>
        <strain evidence="3">DG-45</strain>
    </source>
</reference>
<dbReference type="InterPro" id="IPR050616">
    <property type="entry name" value="CPA3_Na-H_Antiporter_A"/>
</dbReference>
<dbReference type="PANTHER" id="PTHR43373">
    <property type="entry name" value="NA(+)/H(+) ANTIPORTER SUBUNIT"/>
    <property type="match status" value="1"/>
</dbReference>
<protein>
    <recommendedName>
        <fullName evidence="2">NADH:quinone oxidoreductase/Mrp antiporter transmembrane domain-containing protein</fullName>
    </recommendedName>
</protein>
<feature type="transmembrane region" description="Helical" evidence="1">
    <location>
        <begin position="532"/>
        <end position="553"/>
    </location>
</feature>
<dbReference type="EMBL" id="LFWZ01000014">
    <property type="protein sequence ID" value="KON31054.1"/>
    <property type="molecule type" value="Genomic_DNA"/>
</dbReference>
<keyword evidence="1" id="KW-1133">Transmembrane helix</keyword>
<feature type="transmembrane region" description="Helical" evidence="1">
    <location>
        <begin position="223"/>
        <end position="241"/>
    </location>
</feature>
<feature type="transmembrane region" description="Helical" evidence="1">
    <location>
        <begin position="286"/>
        <end position="310"/>
    </location>
</feature>
<evidence type="ECO:0000259" key="2">
    <source>
        <dbReference type="Pfam" id="PF00361"/>
    </source>
</evidence>
<evidence type="ECO:0000256" key="1">
    <source>
        <dbReference type="SAM" id="Phobius"/>
    </source>
</evidence>
<feature type="transmembrane region" description="Helical" evidence="1">
    <location>
        <begin position="426"/>
        <end position="448"/>
    </location>
</feature>
<keyword evidence="1" id="KW-0812">Transmembrane</keyword>
<dbReference type="PRINTS" id="PR01437">
    <property type="entry name" value="NUOXDRDTASE4"/>
</dbReference>
<dbReference type="Pfam" id="PF00361">
    <property type="entry name" value="Proton_antipo_M"/>
    <property type="match status" value="1"/>
</dbReference>
<dbReference type="GO" id="GO:0042773">
    <property type="term" value="P:ATP synthesis coupled electron transport"/>
    <property type="evidence" value="ECO:0007669"/>
    <property type="project" value="InterPro"/>
</dbReference>
<dbReference type="AlphaFoldDB" id="A0A0M0BRK2"/>
<comment type="caution">
    <text evidence="3">The sequence shown here is derived from an EMBL/GenBank/DDBJ whole genome shotgun (WGS) entry which is preliminary data.</text>
</comment>
<feature type="transmembrane region" description="Helical" evidence="1">
    <location>
        <begin position="247"/>
        <end position="274"/>
    </location>
</feature>
<dbReference type="PATRIC" id="fig|1685127.3.peg.577"/>
<dbReference type="GO" id="GO:0008137">
    <property type="term" value="F:NADH dehydrogenase (ubiquinone) activity"/>
    <property type="evidence" value="ECO:0007669"/>
    <property type="project" value="InterPro"/>
</dbReference>
<feature type="transmembrane region" description="Helical" evidence="1">
    <location>
        <begin position="21"/>
        <end position="38"/>
    </location>
</feature>